<dbReference type="AlphaFoldDB" id="A0A2P1PPM9"/>
<proteinExistence type="predicted"/>
<dbReference type="EMBL" id="CP027860">
    <property type="protein sequence ID" value="AVP96784.1"/>
    <property type="molecule type" value="Genomic_DNA"/>
</dbReference>
<dbReference type="Proteomes" id="UP000241074">
    <property type="component" value="Chromosome"/>
</dbReference>
<evidence type="ECO:0000313" key="2">
    <source>
        <dbReference type="Proteomes" id="UP000241074"/>
    </source>
</evidence>
<accession>A0A2P1PPM9</accession>
<sequence>MTVSRLRVADPELEEAYSAATDEARIVAARETARAAVRLSGVNDAAVLAALDKGSSTDVAAVVEGLDQRYFQLEEEEGRSVQSLRLFSQARAAAAVQFVQSGKPAESLYEAICSTGNPQLLRMVAFGFLRGAAV</sequence>
<organism evidence="1 2">
    <name type="scientific">Ahniella affigens</name>
    <dbReference type="NCBI Taxonomy" id="2021234"/>
    <lineage>
        <taxon>Bacteria</taxon>
        <taxon>Pseudomonadati</taxon>
        <taxon>Pseudomonadota</taxon>
        <taxon>Gammaproteobacteria</taxon>
        <taxon>Lysobacterales</taxon>
        <taxon>Rhodanobacteraceae</taxon>
        <taxon>Ahniella</taxon>
    </lineage>
</organism>
<dbReference type="RefSeq" id="WP_106890711.1">
    <property type="nucleotide sequence ID" value="NZ_CP027860.1"/>
</dbReference>
<keyword evidence="2" id="KW-1185">Reference proteome</keyword>
<evidence type="ECO:0000313" key="1">
    <source>
        <dbReference type="EMBL" id="AVP96784.1"/>
    </source>
</evidence>
<reference evidence="1 2" key="1">
    <citation type="submission" date="2018-03" db="EMBL/GenBank/DDBJ databases">
        <title>Ahniella affigens gen. nov., sp. nov., a gammaproteobacterium isolated from sandy soil near a stream.</title>
        <authorList>
            <person name="Ko Y."/>
            <person name="Kim J.-H."/>
        </authorList>
    </citation>
    <scope>NUCLEOTIDE SEQUENCE [LARGE SCALE GENOMIC DNA]</scope>
    <source>
        <strain evidence="1 2">D13</strain>
    </source>
</reference>
<protein>
    <submittedName>
        <fullName evidence="1">Uncharacterized protein</fullName>
    </submittedName>
</protein>
<name>A0A2P1PPM9_9GAMM</name>
<reference evidence="1 2" key="2">
    <citation type="submission" date="2018-03" db="EMBL/GenBank/DDBJ databases">
        <authorList>
            <person name="Keele B.F."/>
        </authorList>
    </citation>
    <scope>NUCLEOTIDE SEQUENCE [LARGE SCALE GENOMIC DNA]</scope>
    <source>
        <strain evidence="1 2">D13</strain>
    </source>
</reference>
<gene>
    <name evidence="1" type="ORF">C7S18_06035</name>
</gene>
<dbReference type="KEGG" id="xba:C7S18_06035"/>